<feature type="transmembrane region" description="Helical" evidence="7">
    <location>
        <begin position="48"/>
        <end position="69"/>
    </location>
</feature>
<dbReference type="InterPro" id="IPR004681">
    <property type="entry name" value="TRAP_DctM"/>
</dbReference>
<feature type="transmembrane region" description="Helical" evidence="7">
    <location>
        <begin position="167"/>
        <end position="191"/>
    </location>
</feature>
<gene>
    <name evidence="9" type="ORF">Wenmar_02415</name>
</gene>
<dbReference type="RefSeq" id="WP_018303398.1">
    <property type="nucleotide sequence ID" value="NZ_KB902297.1"/>
</dbReference>
<dbReference type="AlphaFoldDB" id="A0A0D0QDD9"/>
<dbReference type="GO" id="GO:0022857">
    <property type="term" value="F:transmembrane transporter activity"/>
    <property type="evidence" value="ECO:0007669"/>
    <property type="project" value="UniProtKB-UniRule"/>
</dbReference>
<keyword evidence="7" id="KW-0813">Transport</keyword>
<evidence type="ECO:0000313" key="10">
    <source>
        <dbReference type="Proteomes" id="UP000035100"/>
    </source>
</evidence>
<evidence type="ECO:0000256" key="2">
    <source>
        <dbReference type="ARBA" id="ARBA00022475"/>
    </source>
</evidence>
<evidence type="ECO:0000256" key="5">
    <source>
        <dbReference type="ARBA" id="ARBA00022989"/>
    </source>
</evidence>
<evidence type="ECO:0000313" key="9">
    <source>
        <dbReference type="EMBL" id="KIQ69018.1"/>
    </source>
</evidence>
<dbReference type="PATRIC" id="fig|1123501.6.peg.2529"/>
<feature type="transmembrane region" description="Helical" evidence="7">
    <location>
        <begin position="314"/>
        <end position="340"/>
    </location>
</feature>
<feature type="transmembrane region" description="Helical" evidence="7">
    <location>
        <begin position="211"/>
        <end position="236"/>
    </location>
</feature>
<keyword evidence="10" id="KW-1185">Reference proteome</keyword>
<dbReference type="STRING" id="1123501.Wenmar_02415"/>
<protein>
    <recommendedName>
        <fullName evidence="7">TRAP transporter large permease protein</fullName>
    </recommendedName>
</protein>
<dbReference type="OrthoDB" id="9790209at2"/>
<keyword evidence="3 7" id="KW-0997">Cell inner membrane</keyword>
<dbReference type="PANTHER" id="PTHR33362">
    <property type="entry name" value="SIALIC ACID TRAP TRANSPORTER PERMEASE PROTEIN SIAT-RELATED"/>
    <property type="match status" value="1"/>
</dbReference>
<evidence type="ECO:0000259" key="8">
    <source>
        <dbReference type="Pfam" id="PF06808"/>
    </source>
</evidence>
<dbReference type="NCBIfam" id="TIGR00786">
    <property type="entry name" value="dctM"/>
    <property type="match status" value="1"/>
</dbReference>
<evidence type="ECO:0000256" key="6">
    <source>
        <dbReference type="ARBA" id="ARBA00023136"/>
    </source>
</evidence>
<feature type="transmembrane region" description="Helical" evidence="7">
    <location>
        <begin position="135"/>
        <end position="155"/>
    </location>
</feature>
<organism evidence="9 10">
    <name type="scientific">Wenxinia marina DSM 24838</name>
    <dbReference type="NCBI Taxonomy" id="1123501"/>
    <lineage>
        <taxon>Bacteria</taxon>
        <taxon>Pseudomonadati</taxon>
        <taxon>Pseudomonadota</taxon>
        <taxon>Alphaproteobacteria</taxon>
        <taxon>Rhodobacterales</taxon>
        <taxon>Roseobacteraceae</taxon>
        <taxon>Wenxinia</taxon>
    </lineage>
</organism>
<keyword evidence="2" id="KW-1003">Cell membrane</keyword>
<keyword evidence="5 7" id="KW-1133">Transmembrane helix</keyword>
<accession>A0A0D0QDD9</accession>
<comment type="subunit">
    <text evidence="7">The complex comprises the extracytoplasmic solute receptor protein and the two transmembrane proteins.</text>
</comment>
<dbReference type="PANTHER" id="PTHR33362:SF2">
    <property type="entry name" value="TRAP TRANSPORTER LARGE PERMEASE PROTEIN"/>
    <property type="match status" value="1"/>
</dbReference>
<comment type="function">
    <text evidence="7">Part of the tripartite ATP-independent periplasmic (TRAP) transport system.</text>
</comment>
<feature type="transmembrane region" description="Helical" evidence="7">
    <location>
        <begin position="270"/>
        <end position="294"/>
    </location>
</feature>
<dbReference type="eggNOG" id="COG1593">
    <property type="taxonomic scope" value="Bacteria"/>
</dbReference>
<proteinExistence type="inferred from homology"/>
<comment type="similarity">
    <text evidence="7">Belongs to the TRAP transporter large permease family.</text>
</comment>
<dbReference type="Proteomes" id="UP000035100">
    <property type="component" value="Unassembled WGS sequence"/>
</dbReference>
<dbReference type="PIRSF" id="PIRSF006066">
    <property type="entry name" value="HI0050"/>
    <property type="match status" value="1"/>
</dbReference>
<dbReference type="Pfam" id="PF06808">
    <property type="entry name" value="DctM"/>
    <property type="match status" value="1"/>
</dbReference>
<comment type="subcellular location">
    <subcellularLocation>
        <location evidence="1 7">Cell inner membrane</location>
        <topology evidence="1 7">Multi-pass membrane protein</topology>
    </subcellularLocation>
</comment>
<sequence length="429" mass="44948">MTTLGLLFGVFFLFLLIGTPIAFALAGAAIVVLSSIDLLSPQLVLQRVYAGLDSFPMLAIPFFMAAGALMEHGGISRRLVNFSSYLVGWISGGLGHVAVVASTIFAGISGSAVADTTAIGSTMIPMMKRRGFDPSFAAATVAAAGVVGPIIPPSIPMVLYGVSSGVSIGALFIGGIVPGLMMTMGLMLLIFFRARRAKWEIEVEPFSYRGLWTSFVAAAGALVMPLIIVGGILGGILTATEAAALATIYALGVGLFWYRELTFAMLPEIFFRAGLNSALVMIIVGVANLVGYVLTVEQLPQALAEWFSGNVGTALMLLLVINLLLLVAGCFLDGGSAIIVFTPVLLPVVREFGIDPVFFGVMMTVNLMIGTVTPPVGLSLYIASGIAGVSILQICRAIWPFLAVQLAVLALITLFPDIVLFLPNLPAAR</sequence>
<feature type="transmembrane region" description="Helical" evidence="7">
    <location>
        <begin position="89"/>
        <end position="114"/>
    </location>
</feature>
<feature type="transmembrane region" description="Helical" evidence="7">
    <location>
        <begin position="6"/>
        <end position="36"/>
    </location>
</feature>
<keyword evidence="4 7" id="KW-0812">Transmembrane</keyword>
<feature type="transmembrane region" description="Helical" evidence="7">
    <location>
        <begin position="402"/>
        <end position="422"/>
    </location>
</feature>
<keyword evidence="6 7" id="KW-0472">Membrane</keyword>
<evidence type="ECO:0000256" key="7">
    <source>
        <dbReference type="RuleBase" id="RU369079"/>
    </source>
</evidence>
<feature type="domain" description="TRAP C4-dicarboxylate transport system permease DctM subunit" evidence="8">
    <location>
        <begin position="8"/>
        <end position="417"/>
    </location>
</feature>
<feature type="transmembrane region" description="Helical" evidence="7">
    <location>
        <begin position="242"/>
        <end position="258"/>
    </location>
</feature>
<dbReference type="EMBL" id="AONG01000011">
    <property type="protein sequence ID" value="KIQ69018.1"/>
    <property type="molecule type" value="Genomic_DNA"/>
</dbReference>
<dbReference type="InterPro" id="IPR010656">
    <property type="entry name" value="DctM"/>
</dbReference>
<name>A0A0D0QDD9_9RHOB</name>
<reference evidence="9 10" key="1">
    <citation type="submission" date="2013-01" db="EMBL/GenBank/DDBJ databases">
        <authorList>
            <person name="Fiebig A."/>
            <person name="Goeker M."/>
            <person name="Klenk H.-P.P."/>
        </authorList>
    </citation>
    <scope>NUCLEOTIDE SEQUENCE [LARGE SCALE GENOMIC DNA]</scope>
    <source>
        <strain evidence="9 10">DSM 24838</strain>
    </source>
</reference>
<evidence type="ECO:0000256" key="4">
    <source>
        <dbReference type="ARBA" id="ARBA00022692"/>
    </source>
</evidence>
<comment type="caution">
    <text evidence="9">The sequence shown here is derived from an EMBL/GenBank/DDBJ whole genome shotgun (WGS) entry which is preliminary data.</text>
</comment>
<evidence type="ECO:0000256" key="3">
    <source>
        <dbReference type="ARBA" id="ARBA00022519"/>
    </source>
</evidence>
<feature type="transmembrane region" description="Helical" evidence="7">
    <location>
        <begin position="378"/>
        <end position="395"/>
    </location>
</feature>
<evidence type="ECO:0000256" key="1">
    <source>
        <dbReference type="ARBA" id="ARBA00004429"/>
    </source>
</evidence>
<dbReference type="GO" id="GO:0005886">
    <property type="term" value="C:plasma membrane"/>
    <property type="evidence" value="ECO:0007669"/>
    <property type="project" value="UniProtKB-SubCell"/>
</dbReference>